<organism evidence="4 5">
    <name type="scientific">Mucilaginibacter myungsuensis</name>
    <dbReference type="NCBI Taxonomy" id="649104"/>
    <lineage>
        <taxon>Bacteria</taxon>
        <taxon>Pseudomonadati</taxon>
        <taxon>Bacteroidota</taxon>
        <taxon>Sphingobacteriia</taxon>
        <taxon>Sphingobacteriales</taxon>
        <taxon>Sphingobacteriaceae</taxon>
        <taxon>Mucilaginibacter</taxon>
    </lineage>
</organism>
<dbReference type="RefSeq" id="WP_194112418.1">
    <property type="nucleotide sequence ID" value="NZ_JADFFL010000005.1"/>
</dbReference>
<feature type="domain" description="Response regulatory" evidence="3">
    <location>
        <begin position="4"/>
        <end position="116"/>
    </location>
</feature>
<name>A0A929KYX4_9SPHI</name>
<dbReference type="SUPFAM" id="SSF52172">
    <property type="entry name" value="CheY-like"/>
    <property type="match status" value="1"/>
</dbReference>
<proteinExistence type="predicted"/>
<protein>
    <submittedName>
        <fullName evidence="4">Response regulator</fullName>
    </submittedName>
</protein>
<comment type="caution">
    <text evidence="4">The sequence shown here is derived from an EMBL/GenBank/DDBJ whole genome shotgun (WGS) entry which is preliminary data.</text>
</comment>
<evidence type="ECO:0000313" key="5">
    <source>
        <dbReference type="Proteomes" id="UP000622475"/>
    </source>
</evidence>
<dbReference type="SMART" id="SM00448">
    <property type="entry name" value="REC"/>
    <property type="match status" value="1"/>
</dbReference>
<gene>
    <name evidence="4" type="ORF">IRJ16_15005</name>
</gene>
<dbReference type="GO" id="GO:0000160">
    <property type="term" value="P:phosphorelay signal transduction system"/>
    <property type="evidence" value="ECO:0007669"/>
    <property type="project" value="InterPro"/>
</dbReference>
<dbReference type="InterPro" id="IPR050595">
    <property type="entry name" value="Bact_response_regulator"/>
</dbReference>
<accession>A0A929KYX4</accession>
<dbReference type="InterPro" id="IPR011006">
    <property type="entry name" value="CheY-like_superfamily"/>
</dbReference>
<dbReference type="InterPro" id="IPR001789">
    <property type="entry name" value="Sig_transdc_resp-reg_receiver"/>
</dbReference>
<dbReference type="AlphaFoldDB" id="A0A929KYX4"/>
<evidence type="ECO:0000259" key="3">
    <source>
        <dbReference type="PROSITE" id="PS50110"/>
    </source>
</evidence>
<keyword evidence="1 2" id="KW-0597">Phosphoprotein</keyword>
<dbReference type="PANTHER" id="PTHR44591">
    <property type="entry name" value="STRESS RESPONSE REGULATOR PROTEIN 1"/>
    <property type="match status" value="1"/>
</dbReference>
<dbReference type="PROSITE" id="PS50110">
    <property type="entry name" value="RESPONSE_REGULATORY"/>
    <property type="match status" value="1"/>
</dbReference>
<dbReference type="EMBL" id="JADFFL010000005">
    <property type="protein sequence ID" value="MBE9663197.1"/>
    <property type="molecule type" value="Genomic_DNA"/>
</dbReference>
<dbReference type="Pfam" id="PF00072">
    <property type="entry name" value="Response_reg"/>
    <property type="match status" value="1"/>
</dbReference>
<sequence length="128" mass="14315">MKKKVLLLEDDNLIRDVVSLILGEEGYEVLAAEPTPIERFKNLRPHVILLDEWINQQQGDQLCHELKKIHALLHVPVIIFSTAVNIAEIAKDCKADGYVRKPFMVEELLQEIEKCMSGTAHASASAAG</sequence>
<keyword evidence="5" id="KW-1185">Reference proteome</keyword>
<evidence type="ECO:0000256" key="2">
    <source>
        <dbReference type="PROSITE-ProRule" id="PRU00169"/>
    </source>
</evidence>
<feature type="modified residue" description="4-aspartylphosphate" evidence="2">
    <location>
        <position position="51"/>
    </location>
</feature>
<evidence type="ECO:0000313" key="4">
    <source>
        <dbReference type="EMBL" id="MBE9663197.1"/>
    </source>
</evidence>
<evidence type="ECO:0000256" key="1">
    <source>
        <dbReference type="ARBA" id="ARBA00022553"/>
    </source>
</evidence>
<reference evidence="4" key="1">
    <citation type="submission" date="2020-10" db="EMBL/GenBank/DDBJ databases">
        <title>Mucilaginibacter mali sp. nov., isolated from rhizosphere soil of apple orchard.</title>
        <authorList>
            <person name="Lee J.-S."/>
            <person name="Kim H.S."/>
            <person name="Kim J.-S."/>
        </authorList>
    </citation>
    <scope>NUCLEOTIDE SEQUENCE</scope>
    <source>
        <strain evidence="4">KCTC 22746</strain>
    </source>
</reference>
<dbReference type="Proteomes" id="UP000622475">
    <property type="component" value="Unassembled WGS sequence"/>
</dbReference>
<dbReference type="PANTHER" id="PTHR44591:SF3">
    <property type="entry name" value="RESPONSE REGULATORY DOMAIN-CONTAINING PROTEIN"/>
    <property type="match status" value="1"/>
</dbReference>
<dbReference type="Gene3D" id="3.40.50.2300">
    <property type="match status" value="1"/>
</dbReference>